<dbReference type="STRING" id="1111676.MHC_01885"/>
<protein>
    <submittedName>
        <fullName evidence="1">Uncharacterized protein</fullName>
    </submittedName>
</protein>
<sequence length="217" mass="24268">MALGVLAKGSIVLGGIGSSVGGYFLINNLTSRSEGNIRSTKSIRDKLVQEGYTLLNFENTTGNEWEKIKAEYKKENVDAKRFAGVNKDDDATVLAGIKNSCLQYLQEETENEDNYKLSRRWCVVPISVQNKLKGKTFLKTDAGDSNDNSDWDKLVTKHDSHSDKWISFETGKSTEEKRTKIKEQCAAQSKLETTNAGFEDALKNVDLWCTKESVPKE</sequence>
<dbReference type="KEGG" id="mhe:MHC_01885"/>
<dbReference type="OrthoDB" id="9823864at2"/>
<gene>
    <name evidence="1" type="ordered locus">MHC_01885</name>
</gene>
<dbReference type="HOGENOM" id="CLU_098620_3_0_14"/>
<evidence type="ECO:0000313" key="1">
    <source>
        <dbReference type="EMBL" id="AEW45243.1"/>
    </source>
</evidence>
<organism evidence="1 2">
    <name type="scientific">Mycoplasma haemocanis (strain Illinois)</name>
    <dbReference type="NCBI Taxonomy" id="1111676"/>
    <lineage>
        <taxon>Bacteria</taxon>
        <taxon>Bacillati</taxon>
        <taxon>Mycoplasmatota</taxon>
        <taxon>Mollicutes</taxon>
        <taxon>Mycoplasmataceae</taxon>
        <taxon>Mycoplasma</taxon>
    </lineage>
</organism>
<keyword evidence="2" id="KW-1185">Reference proteome</keyword>
<dbReference type="Proteomes" id="UP000009135">
    <property type="component" value="Chromosome"/>
</dbReference>
<evidence type="ECO:0000313" key="2">
    <source>
        <dbReference type="Proteomes" id="UP000009135"/>
    </source>
</evidence>
<dbReference type="EMBL" id="CP003199">
    <property type="protein sequence ID" value="AEW45243.1"/>
    <property type="molecule type" value="Genomic_DNA"/>
</dbReference>
<accession>H6N6H1</accession>
<name>H6N6H1_MYCHN</name>
<reference evidence="1 2" key="1">
    <citation type="journal article" date="2012" name="J. Bacteriol.">
        <title>Complete genome sequence of Mycoplasma haemocanis strain Illinois.</title>
        <authorList>
            <person name="do Nascimento N.C."/>
            <person name="Guimaraes A.M."/>
            <person name="Santos A.P."/>
            <person name="Sanmiguel P.J."/>
            <person name="Messick J.B."/>
        </authorList>
    </citation>
    <scope>NUCLEOTIDE SEQUENCE [LARGE SCALE GENOMIC DNA]</scope>
    <source>
        <strain evidence="1 2">Illinois</strain>
    </source>
</reference>
<dbReference type="AlphaFoldDB" id="H6N6H1"/>
<proteinExistence type="predicted"/>